<proteinExistence type="predicted"/>
<dbReference type="PROSITE" id="PS51257">
    <property type="entry name" value="PROKAR_LIPOPROTEIN"/>
    <property type="match status" value="1"/>
</dbReference>
<dbReference type="OMA" id="SSYMHWF"/>
<dbReference type="Pfam" id="PF07686">
    <property type="entry name" value="V-set"/>
    <property type="match status" value="1"/>
</dbReference>
<dbReference type="InterPro" id="IPR013783">
    <property type="entry name" value="Ig-like_fold"/>
</dbReference>
<sequence length="118" mass="13261">MIKSTIFLSLLMTFLSCVQSEIVLTQPESESGHPGATLKLTCKTSGFDLGNDWMSWVRQVPGQGLKWLLEYKSSSSSNYVPAIKNRFTASKDTSNNIFALEMENLKIEDTAIYYCARH</sequence>
<evidence type="ECO:0000259" key="5">
    <source>
        <dbReference type="PROSITE" id="PS50835"/>
    </source>
</evidence>
<dbReference type="OrthoDB" id="8865476at2759"/>
<evidence type="ECO:0000256" key="4">
    <source>
        <dbReference type="SAM" id="SignalP"/>
    </source>
</evidence>
<organism evidence="6 7">
    <name type="scientific">Chiloscyllium punctatum</name>
    <name type="common">Brownbanded bambooshark</name>
    <name type="synonym">Hemiscyllium punctatum</name>
    <dbReference type="NCBI Taxonomy" id="137246"/>
    <lineage>
        <taxon>Eukaryota</taxon>
        <taxon>Metazoa</taxon>
        <taxon>Chordata</taxon>
        <taxon>Craniata</taxon>
        <taxon>Vertebrata</taxon>
        <taxon>Chondrichthyes</taxon>
        <taxon>Elasmobranchii</taxon>
        <taxon>Galeomorphii</taxon>
        <taxon>Galeoidea</taxon>
        <taxon>Orectolobiformes</taxon>
        <taxon>Hemiscylliidae</taxon>
        <taxon>Chiloscyllium</taxon>
    </lineage>
</organism>
<dbReference type="Gene3D" id="2.60.40.10">
    <property type="entry name" value="Immunoglobulins"/>
    <property type="match status" value="1"/>
</dbReference>
<keyword evidence="7" id="KW-1185">Reference proteome</keyword>
<evidence type="ECO:0000256" key="1">
    <source>
        <dbReference type="ARBA" id="ARBA00022859"/>
    </source>
</evidence>
<name>A0A401TPG9_CHIPU</name>
<comment type="caution">
    <text evidence="6">The sequence shown here is derived from an EMBL/GenBank/DDBJ whole genome shotgun (WGS) entry which is preliminary data.</text>
</comment>
<reference evidence="6 7" key="1">
    <citation type="journal article" date="2018" name="Nat. Ecol. Evol.">
        <title>Shark genomes provide insights into elasmobranch evolution and the origin of vertebrates.</title>
        <authorList>
            <person name="Hara Y"/>
            <person name="Yamaguchi K"/>
            <person name="Onimaru K"/>
            <person name="Kadota M"/>
            <person name="Koyanagi M"/>
            <person name="Keeley SD"/>
            <person name="Tatsumi K"/>
            <person name="Tanaka K"/>
            <person name="Motone F"/>
            <person name="Kageyama Y"/>
            <person name="Nozu R"/>
            <person name="Adachi N"/>
            <person name="Nishimura O"/>
            <person name="Nakagawa R"/>
            <person name="Tanegashima C"/>
            <person name="Kiyatake I"/>
            <person name="Matsumoto R"/>
            <person name="Murakumo K"/>
            <person name="Nishida K"/>
            <person name="Terakita A"/>
            <person name="Kuratani S"/>
            <person name="Sato K"/>
            <person name="Hyodo S Kuraku.S."/>
        </authorList>
    </citation>
    <scope>NUCLEOTIDE SEQUENCE [LARGE SCALE GENOMIC DNA]</scope>
</reference>
<dbReference type="STRING" id="137246.A0A401TPG9"/>
<accession>A0A401TPG9</accession>
<feature type="non-terminal residue" evidence="6">
    <location>
        <position position="118"/>
    </location>
</feature>
<dbReference type="AlphaFoldDB" id="A0A401TPG9"/>
<evidence type="ECO:0000256" key="2">
    <source>
        <dbReference type="ARBA" id="ARBA00023130"/>
    </source>
</evidence>
<dbReference type="InterPro" id="IPR036179">
    <property type="entry name" value="Ig-like_dom_sf"/>
</dbReference>
<dbReference type="InterPro" id="IPR007110">
    <property type="entry name" value="Ig-like_dom"/>
</dbReference>
<dbReference type="PANTHER" id="PTHR23266">
    <property type="entry name" value="IMMUNOGLOBULIN HEAVY CHAIN"/>
    <property type="match status" value="1"/>
</dbReference>
<dbReference type="SUPFAM" id="SSF48726">
    <property type="entry name" value="Immunoglobulin"/>
    <property type="match status" value="1"/>
</dbReference>
<dbReference type="FunFam" id="2.60.40.10:FF:001594">
    <property type="entry name" value="Immunoglobulin heavy variable 9-4"/>
    <property type="match status" value="1"/>
</dbReference>
<feature type="chain" id="PRO_5019062424" description="Ig-like domain-containing protein" evidence="4">
    <location>
        <begin position="21"/>
        <end position="118"/>
    </location>
</feature>
<dbReference type="GO" id="GO:0002250">
    <property type="term" value="P:adaptive immune response"/>
    <property type="evidence" value="ECO:0007669"/>
    <property type="project" value="UniProtKB-KW"/>
</dbReference>
<keyword evidence="3" id="KW-1280">Immunoglobulin</keyword>
<evidence type="ECO:0000313" key="7">
    <source>
        <dbReference type="Proteomes" id="UP000287033"/>
    </source>
</evidence>
<dbReference type="EMBL" id="BEZZ01138472">
    <property type="protein sequence ID" value="GCC44534.1"/>
    <property type="molecule type" value="Genomic_DNA"/>
</dbReference>
<gene>
    <name evidence="6" type="ORF">chiPu_0028724</name>
</gene>
<keyword evidence="4" id="KW-0732">Signal</keyword>
<dbReference type="GO" id="GO:0005576">
    <property type="term" value="C:extracellular region"/>
    <property type="evidence" value="ECO:0007669"/>
    <property type="project" value="UniProtKB-ARBA"/>
</dbReference>
<dbReference type="InterPro" id="IPR050199">
    <property type="entry name" value="IgHV"/>
</dbReference>
<evidence type="ECO:0000313" key="6">
    <source>
        <dbReference type="EMBL" id="GCC44534.1"/>
    </source>
</evidence>
<dbReference type="GO" id="GO:0019814">
    <property type="term" value="C:immunoglobulin complex"/>
    <property type="evidence" value="ECO:0007669"/>
    <property type="project" value="UniProtKB-KW"/>
</dbReference>
<feature type="signal peptide" evidence="4">
    <location>
        <begin position="1"/>
        <end position="20"/>
    </location>
</feature>
<evidence type="ECO:0000256" key="3">
    <source>
        <dbReference type="ARBA" id="ARBA00043265"/>
    </source>
</evidence>
<keyword evidence="2" id="KW-1064">Adaptive immunity</keyword>
<feature type="domain" description="Ig-like" evidence="5">
    <location>
        <begin position="20"/>
        <end position="118"/>
    </location>
</feature>
<dbReference type="Proteomes" id="UP000287033">
    <property type="component" value="Unassembled WGS sequence"/>
</dbReference>
<protein>
    <recommendedName>
        <fullName evidence="5">Ig-like domain-containing protein</fullName>
    </recommendedName>
</protein>
<dbReference type="SMART" id="SM00406">
    <property type="entry name" value="IGv"/>
    <property type="match status" value="1"/>
</dbReference>
<dbReference type="PROSITE" id="PS50835">
    <property type="entry name" value="IG_LIKE"/>
    <property type="match status" value="1"/>
</dbReference>
<dbReference type="InterPro" id="IPR013106">
    <property type="entry name" value="Ig_V-set"/>
</dbReference>
<keyword evidence="1" id="KW-0391">Immunity</keyword>